<dbReference type="PROSITE" id="PS00018">
    <property type="entry name" value="EF_HAND_1"/>
    <property type="match status" value="1"/>
</dbReference>
<protein>
    <submittedName>
        <fullName evidence="2">DDB1-and CUL4-associated factor 17-like</fullName>
    </submittedName>
</protein>
<name>A0A1V9XQ72_9ACAR</name>
<accession>A0A1V9XQ72</accession>
<reference evidence="2 3" key="1">
    <citation type="journal article" date="2017" name="Gigascience">
        <title>Draft genome of the honey bee ectoparasitic mite, Tropilaelaps mercedesae, is shaped by the parasitic life history.</title>
        <authorList>
            <person name="Dong X."/>
            <person name="Armstrong S.D."/>
            <person name="Xia D."/>
            <person name="Makepeace B.L."/>
            <person name="Darby A.C."/>
            <person name="Kadowaki T."/>
        </authorList>
    </citation>
    <scope>NUCLEOTIDE SEQUENCE [LARGE SCALE GENOMIC DNA]</scope>
    <source>
        <strain evidence="2">Wuxi-XJTLU</strain>
    </source>
</reference>
<proteinExistence type="predicted"/>
<dbReference type="PANTHER" id="PTHR14815:SF2">
    <property type="entry name" value="DDB1- AND CUL4-ASSOCIATED FACTOR 17"/>
    <property type="match status" value="1"/>
</dbReference>
<keyword evidence="3" id="KW-1185">Reference proteome</keyword>
<organism evidence="2 3">
    <name type="scientific">Tropilaelaps mercedesae</name>
    <dbReference type="NCBI Taxonomy" id="418985"/>
    <lineage>
        <taxon>Eukaryota</taxon>
        <taxon>Metazoa</taxon>
        <taxon>Ecdysozoa</taxon>
        <taxon>Arthropoda</taxon>
        <taxon>Chelicerata</taxon>
        <taxon>Arachnida</taxon>
        <taxon>Acari</taxon>
        <taxon>Parasitiformes</taxon>
        <taxon>Mesostigmata</taxon>
        <taxon>Gamasina</taxon>
        <taxon>Dermanyssoidea</taxon>
        <taxon>Laelapidae</taxon>
        <taxon>Tropilaelaps</taxon>
    </lineage>
</organism>
<dbReference type="OrthoDB" id="6508211at2759"/>
<dbReference type="GO" id="GO:0080008">
    <property type="term" value="C:Cul4-RING E3 ubiquitin ligase complex"/>
    <property type="evidence" value="ECO:0007669"/>
    <property type="project" value="TreeGrafter"/>
</dbReference>
<evidence type="ECO:0000256" key="1">
    <source>
        <dbReference type="SAM" id="MobiDB-lite"/>
    </source>
</evidence>
<comment type="caution">
    <text evidence="2">The sequence shown here is derived from an EMBL/GenBank/DDBJ whole genome shotgun (WGS) entry which is preliminary data.</text>
</comment>
<evidence type="ECO:0000313" key="2">
    <source>
        <dbReference type="EMBL" id="OQR75573.1"/>
    </source>
</evidence>
<dbReference type="Proteomes" id="UP000192247">
    <property type="component" value="Unassembled WGS sequence"/>
</dbReference>
<evidence type="ECO:0000313" key="3">
    <source>
        <dbReference type="Proteomes" id="UP000192247"/>
    </source>
</evidence>
<sequence length="652" mass="73869">MRPTIPLNNICALEARRLGPYSRRMKNMYRYQNRLMTNILASPNWVFVPILKERAIGAPEFLCPDKLFLENKRRCLSLRGPNCTPKQVYELPERGRVNGRKDTLLSILRAGMANPNPPPCDLLMVLTAVDTLEVRNLHTGEFLKSMNLATPASPKFHYHNMEHDQNYDQLIITSSRGGHKSEVLYFIVIFDICPEVKTAMRVVITRRVFGNSLSKVYLHDGILHAMYRSKREIRLYDFAQIRAVNELQMGNLEPILKIAELPRPVLVVPNADETFEAAGFPYHYVTRLPGTDTASVRTLDHQELARFEQSDFMTMDSVRFHSEDNGLIAHARNDMLRYYRIQPNDLAATAGPSNGASSKDNLPYTLQPVKDIRLIRKRKKRPQASGTTGDQQASHSESWAEDTSHQGADSPILLEDLDSGHMLSEEEFTRLLRAHGPIDEFRLAYDLLGGPPETRRNNSEDDLSSVGSLSPIIDVVGNDAHALPDGVYALRRSQRIQHLASLSDLPLYYYPDPDEDRFLFSDDFENELNVTVLLGREPGDRERRGVLQMFDDESGKLIRVMRFDTPLEPNVNYAVTLDLDVLMVVAQPEKGPTSHTSVYRLANIDSLPSEQSQRLLKLGPSQRHSMLIPREVSGLEALSLSSNHRYIADDSD</sequence>
<dbReference type="AlphaFoldDB" id="A0A1V9XQ72"/>
<dbReference type="STRING" id="418985.A0A1V9XQ72"/>
<gene>
    <name evidence="2" type="ORF">BIW11_08329</name>
</gene>
<dbReference type="GO" id="GO:0016567">
    <property type="term" value="P:protein ubiquitination"/>
    <property type="evidence" value="ECO:0007669"/>
    <property type="project" value="InterPro"/>
</dbReference>
<dbReference type="InterPro" id="IPR031620">
    <property type="entry name" value="DCAF17"/>
</dbReference>
<dbReference type="EMBL" id="MNPL01006170">
    <property type="protein sequence ID" value="OQR75573.1"/>
    <property type="molecule type" value="Genomic_DNA"/>
</dbReference>
<feature type="region of interest" description="Disordered" evidence="1">
    <location>
        <begin position="373"/>
        <end position="411"/>
    </location>
</feature>
<feature type="compositionally biased region" description="Polar residues" evidence="1">
    <location>
        <begin position="384"/>
        <end position="397"/>
    </location>
</feature>
<dbReference type="InParanoid" id="A0A1V9XQ72"/>
<dbReference type="InterPro" id="IPR018247">
    <property type="entry name" value="EF_Hand_1_Ca_BS"/>
</dbReference>
<dbReference type="PANTHER" id="PTHR14815">
    <property type="entry name" value="DDB1- AND CUL4-ASSOCIATED FACTOR 17"/>
    <property type="match status" value="1"/>
</dbReference>
<dbReference type="Pfam" id="PF15802">
    <property type="entry name" value="DCAF17"/>
    <property type="match status" value="1"/>
</dbReference>